<comment type="caution">
    <text evidence="2">The sequence shown here is derived from an EMBL/GenBank/DDBJ whole genome shotgun (WGS) entry which is preliminary data.</text>
</comment>
<name>A0A448WTE3_9PLAT</name>
<dbReference type="AlphaFoldDB" id="A0A448WTE3"/>
<evidence type="ECO:0000313" key="2">
    <source>
        <dbReference type="EMBL" id="VEL19808.1"/>
    </source>
</evidence>
<proteinExistence type="predicted"/>
<sequence length="163" mass="19031">MLQSSRNQQLMCEAGMPRDLLSLMSYALANEAHPFFVPLRSIFERLGSQALTPRDLRLVFSEAICAKIYFDSAFWQAHMHIQVYTVAHFPILPLMHLREKSFANEFILFLGIAQIRIVRFGSYLKIVYSILVVSPIRPWSIPFHREHTSVRFHVFNVSLFEIF</sequence>
<gene>
    <name evidence="2" type="ORF">PXEA_LOCUS13248</name>
</gene>
<accession>A0A448WTE3</accession>
<keyword evidence="3" id="KW-1185">Reference proteome</keyword>
<dbReference type="InterPro" id="IPR051944">
    <property type="entry name" value="BEACH_domain_protein"/>
</dbReference>
<organism evidence="2 3">
    <name type="scientific">Protopolystoma xenopodis</name>
    <dbReference type="NCBI Taxonomy" id="117903"/>
    <lineage>
        <taxon>Eukaryota</taxon>
        <taxon>Metazoa</taxon>
        <taxon>Spiralia</taxon>
        <taxon>Lophotrochozoa</taxon>
        <taxon>Platyhelminthes</taxon>
        <taxon>Monogenea</taxon>
        <taxon>Polyopisthocotylea</taxon>
        <taxon>Polystomatidea</taxon>
        <taxon>Polystomatidae</taxon>
        <taxon>Protopolystoma</taxon>
    </lineage>
</organism>
<dbReference type="OrthoDB" id="8849445at2759"/>
<evidence type="ECO:0000313" key="3">
    <source>
        <dbReference type="Proteomes" id="UP000784294"/>
    </source>
</evidence>
<reference evidence="2" key="1">
    <citation type="submission" date="2018-11" db="EMBL/GenBank/DDBJ databases">
        <authorList>
            <consortium name="Pathogen Informatics"/>
        </authorList>
    </citation>
    <scope>NUCLEOTIDE SEQUENCE</scope>
</reference>
<evidence type="ECO:0000256" key="1">
    <source>
        <dbReference type="ARBA" id="ARBA00022574"/>
    </source>
</evidence>
<dbReference type="Proteomes" id="UP000784294">
    <property type="component" value="Unassembled WGS sequence"/>
</dbReference>
<dbReference type="PANTHER" id="PTHR46108:SF4">
    <property type="entry name" value="BLUE CHEESE"/>
    <property type="match status" value="1"/>
</dbReference>
<dbReference type="PANTHER" id="PTHR46108">
    <property type="entry name" value="BLUE CHEESE"/>
    <property type="match status" value="1"/>
</dbReference>
<keyword evidence="1" id="KW-0853">WD repeat</keyword>
<dbReference type="EMBL" id="CAAALY010043368">
    <property type="protein sequence ID" value="VEL19808.1"/>
    <property type="molecule type" value="Genomic_DNA"/>
</dbReference>
<protein>
    <submittedName>
        <fullName evidence="2">Uncharacterized protein</fullName>
    </submittedName>
</protein>